<dbReference type="EMBL" id="JAXOJX010000015">
    <property type="protein sequence ID" value="MDZ5457145.1"/>
    <property type="molecule type" value="Genomic_DNA"/>
</dbReference>
<organism evidence="8 9">
    <name type="scientific">Azohydromonas lata</name>
    <dbReference type="NCBI Taxonomy" id="45677"/>
    <lineage>
        <taxon>Bacteria</taxon>
        <taxon>Pseudomonadati</taxon>
        <taxon>Pseudomonadota</taxon>
        <taxon>Betaproteobacteria</taxon>
        <taxon>Burkholderiales</taxon>
        <taxon>Sphaerotilaceae</taxon>
        <taxon>Azohydromonas</taxon>
    </lineage>
</organism>
<accession>A0ABU5IF50</accession>
<dbReference type="Gene3D" id="2.150.10.10">
    <property type="entry name" value="Serralysin-like metalloprotease, C-terminal"/>
    <property type="match status" value="2"/>
</dbReference>
<dbReference type="InterPro" id="IPR050557">
    <property type="entry name" value="RTX_toxin/Mannuronan_C5-epim"/>
</dbReference>
<evidence type="ECO:0000256" key="7">
    <source>
        <dbReference type="ARBA" id="ARBA00023136"/>
    </source>
</evidence>
<evidence type="ECO:0000256" key="3">
    <source>
        <dbReference type="ARBA" id="ARBA00022525"/>
    </source>
</evidence>
<dbReference type="PRINTS" id="PR01488">
    <property type="entry name" value="RTXTOXINA"/>
</dbReference>
<evidence type="ECO:0000256" key="2">
    <source>
        <dbReference type="ARBA" id="ARBA00004613"/>
    </source>
</evidence>
<dbReference type="RefSeq" id="WP_322465539.1">
    <property type="nucleotide sequence ID" value="NZ_JAXOJX010000015.1"/>
</dbReference>
<reference evidence="8 9" key="1">
    <citation type="submission" date="2023-11" db="EMBL/GenBank/DDBJ databases">
        <title>Draft genome of Azohydromonas lata strain H1 (DSM1123), a polyhydroxyalkanoate producer.</title>
        <authorList>
            <person name="Traversa D."/>
            <person name="D'Addabbo P."/>
            <person name="Pazzani C."/>
            <person name="Manzari C."/>
            <person name="Chiara M."/>
            <person name="Scrascia M."/>
        </authorList>
    </citation>
    <scope>NUCLEOTIDE SEQUENCE [LARGE SCALE GENOMIC DNA]</scope>
    <source>
        <strain evidence="8 9">H1</strain>
    </source>
</reference>
<dbReference type="InterPro" id="IPR011049">
    <property type="entry name" value="Serralysin-like_metalloprot_C"/>
</dbReference>
<evidence type="ECO:0000256" key="5">
    <source>
        <dbReference type="ARBA" id="ARBA00022737"/>
    </source>
</evidence>
<keyword evidence="3" id="KW-0964">Secreted</keyword>
<proteinExistence type="predicted"/>
<sequence length="700" mass="69850">MAKILGTAFGDMIDASRVTASNDTISTGNGSDTIFASGGSDLINAGFAASAAYWRYGYNDYDTVNYSSVGRIVANLQAGTVAKYNAAGTLLGTDTLVGVDTIVGTAGNDSITGRERWGDSEEFRASLGNDTINGMGGLDSANYGDFGRVNVSLAAGTATKVKVDGSAGGVDTLRQVEIIVGTNGVDTIDATGFGATSVNRNSEGDGFNLLTTQNGADVITGNGETVLNYSNAAGSLSLSLASQQALGGTKGAVVLAYTASTGASGYGVSTGTQASGVSGIRGGNFNDTLVGGGHVNTLGFAATSTVGGDASAERFRGNGGDDLIDGKTGLDRAEYNTGQPMSEGVTVNLASGIVTGDAIVVGTDTLRGIEAVSGTYLDDVFDARGFTLSNATTGRSANYGDCIVGAPSGETLASTAFNEYRPTGGNDTVIGNGATRVNFASMGVEKLTGSTPSVIATFTSASAGTAAYGMTDGGLGTVTFSGVYGVQGGLGNDSLTGGAGFQELRGYYGNDTLSGGDGNDRLYGYTGSTTVLTNPTTAYTDDDRLDGGAGNDLLRGDFGNDVLLGGAGTDTLEGGTGNDTLNGGAGQDSLTGGAGNDRFVFALLADVNGNTSATCDVITDFVAGQDLIDLSALDANTANAAGSNDAFTAVIAATANFTAPAQLKLVGGVLYGNTDLNFATSEFAIRLTGVASLSTANFVL</sequence>
<keyword evidence="6" id="KW-0843">Virulence</keyword>
<name>A0ABU5IF50_9BURK</name>
<dbReference type="InterPro" id="IPR003995">
    <property type="entry name" value="RTX_toxin_determinant-A"/>
</dbReference>
<dbReference type="PRINTS" id="PR00313">
    <property type="entry name" value="CABNDNGRPT"/>
</dbReference>
<dbReference type="Pfam" id="PF00353">
    <property type="entry name" value="HemolysinCabind"/>
    <property type="match status" value="7"/>
</dbReference>
<comment type="subcellular location">
    <subcellularLocation>
        <location evidence="1">Membrane</location>
    </subcellularLocation>
    <subcellularLocation>
        <location evidence="2">Secreted</location>
    </subcellularLocation>
</comment>
<dbReference type="InterPro" id="IPR018511">
    <property type="entry name" value="Hemolysin-typ_Ca-bd_CS"/>
</dbReference>
<keyword evidence="7" id="KW-0472">Membrane</keyword>
<keyword evidence="9" id="KW-1185">Reference proteome</keyword>
<evidence type="ECO:0000313" key="9">
    <source>
        <dbReference type="Proteomes" id="UP001293718"/>
    </source>
</evidence>
<dbReference type="SUPFAM" id="SSF51120">
    <property type="entry name" value="beta-Roll"/>
    <property type="match status" value="2"/>
</dbReference>
<comment type="caution">
    <text evidence="8">The sequence shown here is derived from an EMBL/GenBank/DDBJ whole genome shotgun (WGS) entry which is preliminary data.</text>
</comment>
<keyword evidence="4" id="KW-0800">Toxin</keyword>
<evidence type="ECO:0000256" key="4">
    <source>
        <dbReference type="ARBA" id="ARBA00022656"/>
    </source>
</evidence>
<gene>
    <name evidence="8" type="ORF">SM757_11240</name>
</gene>
<dbReference type="PANTHER" id="PTHR38340:SF1">
    <property type="entry name" value="S-LAYER PROTEIN"/>
    <property type="match status" value="1"/>
</dbReference>
<keyword evidence="5" id="KW-0677">Repeat</keyword>
<evidence type="ECO:0000313" key="8">
    <source>
        <dbReference type="EMBL" id="MDZ5457145.1"/>
    </source>
</evidence>
<dbReference type="Proteomes" id="UP001293718">
    <property type="component" value="Unassembled WGS sequence"/>
</dbReference>
<evidence type="ECO:0000256" key="1">
    <source>
        <dbReference type="ARBA" id="ARBA00004370"/>
    </source>
</evidence>
<dbReference type="PANTHER" id="PTHR38340">
    <property type="entry name" value="S-LAYER PROTEIN"/>
    <property type="match status" value="1"/>
</dbReference>
<protein>
    <submittedName>
        <fullName evidence="8">Calcium-binding protein</fullName>
    </submittedName>
</protein>
<evidence type="ECO:0000256" key="6">
    <source>
        <dbReference type="ARBA" id="ARBA00023026"/>
    </source>
</evidence>
<dbReference type="PROSITE" id="PS00330">
    <property type="entry name" value="HEMOLYSIN_CALCIUM"/>
    <property type="match status" value="3"/>
</dbReference>
<dbReference type="InterPro" id="IPR001343">
    <property type="entry name" value="Hemolysn_Ca-bd"/>
</dbReference>